<dbReference type="AlphaFoldDB" id="A0A9X3J4D1"/>
<reference evidence="1" key="1">
    <citation type="submission" date="2022-11" db="EMBL/GenBank/DDBJ databases">
        <title>Marilongibacter aestuarii gen. nov., sp. nov., isolated from tidal flat sediment.</title>
        <authorList>
            <person name="Jiayan W."/>
        </authorList>
    </citation>
    <scope>NUCLEOTIDE SEQUENCE</scope>
    <source>
        <strain evidence="1">Z1-6</strain>
    </source>
</reference>
<proteinExistence type="predicted"/>
<dbReference type="RefSeq" id="WP_343331553.1">
    <property type="nucleotide sequence ID" value="NZ_JAPOHD010000005.1"/>
</dbReference>
<comment type="caution">
    <text evidence="1">The sequence shown here is derived from an EMBL/GenBank/DDBJ whole genome shotgun (WGS) entry which is preliminary data.</text>
</comment>
<gene>
    <name evidence="1" type="ORF">OU798_02640</name>
</gene>
<evidence type="ECO:0000313" key="1">
    <source>
        <dbReference type="EMBL" id="MCY1719218.1"/>
    </source>
</evidence>
<dbReference type="EMBL" id="JAPOHD010000005">
    <property type="protein sequence ID" value="MCY1719218.1"/>
    <property type="molecule type" value="Genomic_DNA"/>
</dbReference>
<evidence type="ECO:0000313" key="2">
    <source>
        <dbReference type="Proteomes" id="UP001145087"/>
    </source>
</evidence>
<accession>A0A9X3J4D1</accession>
<sequence length="525" mass="62556">MEKEYFLLEDKIKEIESKFLIKNGWLKIYENDSKTLDDTSGLYCCLVSDDKLEKYSEDYSWPLSKGSEGKPTVYGDNTYKTYDEDGLEPFLFYKYFSFQETSEKYIDVAEEFVLYYRLYEKGINKQNRTFYYVSDYGELDEVLIIEPDLIKVKIKYLKEYITMRDMYFVVCYDFMRLLKKVPSEWQIQFKDDIIRESDYIYSHLIRYVSGEMQSWIMGKVFIKPNAVKKSHFDSEETQNQSFIVDVDDEGELVFEDCGKTEGNHFKLTYFKKEVLNKYYNEPDIYQVDGFSIKSKFFSVKIDNNVDDYVPVFLNDLRMLPEKEQLHWKQYNIPPKEGMNISRTYFRTMIEGNWAEEPETVDLFFKSKYKSFCKKWEKKFGWQLYKPLSTKDEYLFTSLHKITTNNVKAFCEQTLTIVKLIIDRLNEKELAKGLELEAKIRGIGKFEKFLESKGLRIPDMFEFLRNLQNLRSGLIAHSFSDSNKDCKKAIDFFGIGNESYINVLDDIFVKSIYTFNALEKHFKLDE</sequence>
<organism evidence="1 2">
    <name type="scientific">Draconibacterium aestuarii</name>
    <dbReference type="NCBI Taxonomy" id="2998507"/>
    <lineage>
        <taxon>Bacteria</taxon>
        <taxon>Pseudomonadati</taxon>
        <taxon>Bacteroidota</taxon>
        <taxon>Bacteroidia</taxon>
        <taxon>Marinilabiliales</taxon>
        <taxon>Prolixibacteraceae</taxon>
        <taxon>Draconibacterium</taxon>
    </lineage>
</organism>
<keyword evidence="2" id="KW-1185">Reference proteome</keyword>
<name>A0A9X3J4D1_9BACT</name>
<dbReference type="Proteomes" id="UP001145087">
    <property type="component" value="Unassembled WGS sequence"/>
</dbReference>
<protein>
    <submittedName>
        <fullName evidence="1">Uncharacterized protein</fullName>
    </submittedName>
</protein>